<dbReference type="InterPro" id="IPR006685">
    <property type="entry name" value="MscS_channel_2nd"/>
</dbReference>
<feature type="domain" description="Mechanosensitive ion channel MscS" evidence="8">
    <location>
        <begin position="196"/>
        <end position="261"/>
    </location>
</feature>
<dbReference type="InterPro" id="IPR049142">
    <property type="entry name" value="MS_channel_1st"/>
</dbReference>
<sequence length="361" mass="39164">MQKTATTNTINLTDQTTEIAQSFYGWLRNDSLEALIAIGVGVGLFLLLRLLRGMGCRLLEKREDPAAWRSVVARVARRTHSFFLAALAADIVTNVVAPPGGLLTAVDFIFTVSAVIQGAIWVRELVLVAIAHRAEQGDADHSALANAMGVIRILVNIVVWAIALILVLDNLGVNVTGLVAGLGIGGIAIGLAAQGIFSDLFAALSIIFDRPFRRGDTIQYGTTTARVEAIGMKTTRLRAVSGEQVVMANTKLLEQEVRNLRLIDERRVLLILPLQPNTEADKLAQVPDLLRAVVEAQPSTRFEHAVVIGMNGNSIDVELMFFMTDPPAEIMAQTRHRVLLDTIRTLHGVGIEFSDLTPPRG</sequence>
<dbReference type="SUPFAM" id="SSF82861">
    <property type="entry name" value="Mechanosensitive channel protein MscS (YggB), transmembrane region"/>
    <property type="match status" value="1"/>
</dbReference>
<comment type="caution">
    <text evidence="10">The sequence shown here is derived from an EMBL/GenBank/DDBJ whole genome shotgun (WGS) entry which is preliminary data.</text>
</comment>
<keyword evidence="6 7" id="KW-0472">Membrane</keyword>
<dbReference type="Pfam" id="PF00924">
    <property type="entry name" value="MS_channel_2nd"/>
    <property type="match status" value="1"/>
</dbReference>
<evidence type="ECO:0000256" key="3">
    <source>
        <dbReference type="ARBA" id="ARBA00022475"/>
    </source>
</evidence>
<evidence type="ECO:0000256" key="1">
    <source>
        <dbReference type="ARBA" id="ARBA00004651"/>
    </source>
</evidence>
<feature type="transmembrane region" description="Helical" evidence="7">
    <location>
        <begin position="180"/>
        <end position="208"/>
    </location>
</feature>
<evidence type="ECO:0000256" key="2">
    <source>
        <dbReference type="ARBA" id="ARBA00008017"/>
    </source>
</evidence>
<keyword evidence="4 7" id="KW-0812">Transmembrane</keyword>
<keyword evidence="11" id="KW-1185">Reference proteome</keyword>
<reference evidence="11" key="1">
    <citation type="journal article" date="2019" name="Int. J. Syst. Evol. Microbiol.">
        <title>The Global Catalogue of Microorganisms (GCM) 10K type strain sequencing project: providing services to taxonomists for standard genome sequencing and annotation.</title>
        <authorList>
            <consortium name="The Broad Institute Genomics Platform"/>
            <consortium name="The Broad Institute Genome Sequencing Center for Infectious Disease"/>
            <person name="Wu L."/>
            <person name="Ma J."/>
        </authorList>
    </citation>
    <scope>NUCLEOTIDE SEQUENCE [LARGE SCALE GENOMIC DNA]</scope>
    <source>
        <strain evidence="11">KCTC 42644</strain>
    </source>
</reference>
<comment type="similarity">
    <text evidence="2">Belongs to the MscS (TC 1.A.23) family.</text>
</comment>
<feature type="transmembrane region" description="Helical" evidence="7">
    <location>
        <begin position="34"/>
        <end position="51"/>
    </location>
</feature>
<dbReference type="Proteomes" id="UP001595615">
    <property type="component" value="Unassembled WGS sequence"/>
</dbReference>
<evidence type="ECO:0000256" key="5">
    <source>
        <dbReference type="ARBA" id="ARBA00022989"/>
    </source>
</evidence>
<feature type="transmembrane region" description="Helical" evidence="7">
    <location>
        <begin position="143"/>
        <end position="168"/>
    </location>
</feature>
<keyword evidence="3" id="KW-1003">Cell membrane</keyword>
<feature type="domain" description="Mechanosensitive ion channel transmembrane helices 2/3" evidence="9">
    <location>
        <begin position="154"/>
        <end position="194"/>
    </location>
</feature>
<evidence type="ECO:0000259" key="8">
    <source>
        <dbReference type="Pfam" id="PF00924"/>
    </source>
</evidence>
<evidence type="ECO:0000256" key="6">
    <source>
        <dbReference type="ARBA" id="ARBA00023136"/>
    </source>
</evidence>
<dbReference type="PANTHER" id="PTHR30566:SF25">
    <property type="entry name" value="INNER MEMBRANE PROTEIN"/>
    <property type="match status" value="1"/>
</dbReference>
<dbReference type="SUPFAM" id="SSF50182">
    <property type="entry name" value="Sm-like ribonucleoproteins"/>
    <property type="match status" value="1"/>
</dbReference>
<evidence type="ECO:0000256" key="7">
    <source>
        <dbReference type="SAM" id="Phobius"/>
    </source>
</evidence>
<dbReference type="Gene3D" id="1.10.287.1260">
    <property type="match status" value="1"/>
</dbReference>
<evidence type="ECO:0000313" key="11">
    <source>
        <dbReference type="Proteomes" id="UP001595615"/>
    </source>
</evidence>
<dbReference type="InterPro" id="IPR010920">
    <property type="entry name" value="LSM_dom_sf"/>
</dbReference>
<keyword evidence="5 7" id="KW-1133">Transmembrane helix</keyword>
<evidence type="ECO:0000259" key="9">
    <source>
        <dbReference type="Pfam" id="PF21088"/>
    </source>
</evidence>
<dbReference type="RefSeq" id="WP_380861635.1">
    <property type="nucleotide sequence ID" value="NZ_JBHRXV010000010.1"/>
</dbReference>
<dbReference type="Pfam" id="PF21088">
    <property type="entry name" value="MS_channel_1st"/>
    <property type="match status" value="1"/>
</dbReference>
<protein>
    <submittedName>
        <fullName evidence="10">Mechanosensitive ion channel family protein</fullName>
    </submittedName>
</protein>
<proteinExistence type="inferred from homology"/>
<name>A0ABV7XDG1_9SPHN</name>
<dbReference type="Gene3D" id="2.30.30.60">
    <property type="match status" value="1"/>
</dbReference>
<evidence type="ECO:0000313" key="10">
    <source>
        <dbReference type="EMBL" id="MFC3713293.1"/>
    </source>
</evidence>
<accession>A0ABV7XDG1</accession>
<evidence type="ECO:0000256" key="4">
    <source>
        <dbReference type="ARBA" id="ARBA00022692"/>
    </source>
</evidence>
<comment type="subcellular location">
    <subcellularLocation>
        <location evidence="1">Cell membrane</location>
        <topology evidence="1">Multi-pass membrane protein</topology>
    </subcellularLocation>
</comment>
<gene>
    <name evidence="10" type="ORF">ACFOMD_11960</name>
</gene>
<dbReference type="PANTHER" id="PTHR30566">
    <property type="entry name" value="YNAI-RELATED MECHANOSENSITIVE ION CHANNEL"/>
    <property type="match status" value="1"/>
</dbReference>
<dbReference type="InterPro" id="IPR011014">
    <property type="entry name" value="MscS_channel_TM-2"/>
</dbReference>
<dbReference type="InterPro" id="IPR023408">
    <property type="entry name" value="MscS_beta-dom_sf"/>
</dbReference>
<feature type="transmembrane region" description="Helical" evidence="7">
    <location>
        <begin position="82"/>
        <end position="102"/>
    </location>
</feature>
<organism evidence="10 11">
    <name type="scientific">Sphingoaurantiacus capsulatus</name>
    <dbReference type="NCBI Taxonomy" id="1771310"/>
    <lineage>
        <taxon>Bacteria</taxon>
        <taxon>Pseudomonadati</taxon>
        <taxon>Pseudomonadota</taxon>
        <taxon>Alphaproteobacteria</taxon>
        <taxon>Sphingomonadales</taxon>
        <taxon>Sphingosinicellaceae</taxon>
        <taxon>Sphingoaurantiacus</taxon>
    </lineage>
</organism>
<dbReference type="EMBL" id="JBHRXV010000010">
    <property type="protein sequence ID" value="MFC3713293.1"/>
    <property type="molecule type" value="Genomic_DNA"/>
</dbReference>